<evidence type="ECO:0008006" key="4">
    <source>
        <dbReference type="Google" id="ProtNLM"/>
    </source>
</evidence>
<evidence type="ECO:0000256" key="1">
    <source>
        <dbReference type="SAM" id="Phobius"/>
    </source>
</evidence>
<protein>
    <recommendedName>
        <fullName evidence="4">LRAT domain-containing protein</fullName>
    </recommendedName>
</protein>
<keyword evidence="1" id="KW-0812">Transmembrane</keyword>
<sequence length="215" mass="24368">MLTFQCFYDLLLQARVLKELPLMGYKSMPIPFFLIGGAVGALALAEYKQYKKDTLLNRIDSSMNLGEPELKFSPSLVHSSNKKVVPTQGAIVCCHVYGLVCHVGIWCDDAIIELHGSGLVRVVSTERFLKQRSGETIYVACNNKAIPISCASAAERAKAQVYYYREYELLANNCYRFIWYCLSGQETQISSFTALNEKLANYFQQDIYWDELLVN</sequence>
<reference evidence="2 3" key="1">
    <citation type="submission" date="2018-09" db="EMBL/GenBank/DDBJ databases">
        <title>Phylogeny of the Shewanellaceae, and recommendation for two new genera, Pseudoshewanella and Parashewanella.</title>
        <authorList>
            <person name="Wang G."/>
        </authorList>
    </citation>
    <scope>NUCLEOTIDE SEQUENCE [LARGE SCALE GENOMIC DNA]</scope>
    <source>
        <strain evidence="2 3">C51</strain>
    </source>
</reference>
<proteinExistence type="predicted"/>
<feature type="transmembrane region" description="Helical" evidence="1">
    <location>
        <begin position="28"/>
        <end position="45"/>
    </location>
</feature>
<name>A0A3L8PSX6_9GAMM</name>
<dbReference type="Proteomes" id="UP000281474">
    <property type="component" value="Unassembled WGS sequence"/>
</dbReference>
<comment type="caution">
    <text evidence="2">The sequence shown here is derived from an EMBL/GenBank/DDBJ whole genome shotgun (WGS) entry which is preliminary data.</text>
</comment>
<organism evidence="2 3">
    <name type="scientific">Parashewanella curva</name>
    <dbReference type="NCBI Taxonomy" id="2338552"/>
    <lineage>
        <taxon>Bacteria</taxon>
        <taxon>Pseudomonadati</taxon>
        <taxon>Pseudomonadota</taxon>
        <taxon>Gammaproteobacteria</taxon>
        <taxon>Alteromonadales</taxon>
        <taxon>Shewanellaceae</taxon>
        <taxon>Parashewanella</taxon>
    </lineage>
</organism>
<dbReference type="AlphaFoldDB" id="A0A3L8PSX6"/>
<evidence type="ECO:0000313" key="2">
    <source>
        <dbReference type="EMBL" id="RLV58354.1"/>
    </source>
</evidence>
<keyword evidence="3" id="KW-1185">Reference proteome</keyword>
<accession>A0A3L8PSX6</accession>
<gene>
    <name evidence="2" type="ORF">D5018_17765</name>
</gene>
<evidence type="ECO:0000313" key="3">
    <source>
        <dbReference type="Proteomes" id="UP000281474"/>
    </source>
</evidence>
<keyword evidence="1" id="KW-0472">Membrane</keyword>
<dbReference type="EMBL" id="QZEI01000077">
    <property type="protein sequence ID" value="RLV58354.1"/>
    <property type="molecule type" value="Genomic_DNA"/>
</dbReference>
<keyword evidence="1" id="KW-1133">Transmembrane helix</keyword>